<dbReference type="PATRIC" id="fig|1081904.3.peg.1075"/>
<gene>
    <name evidence="1" type="ORF">HMPREF1218_1456</name>
</gene>
<reference evidence="1 2" key="1">
    <citation type="submission" date="2013-08" db="EMBL/GenBank/DDBJ databases">
        <authorList>
            <person name="Durkin A.S."/>
            <person name="Haft D.R."/>
            <person name="McCorrison J."/>
            <person name="Torralba M."/>
            <person name="Gillis M."/>
            <person name="Haft D.H."/>
            <person name="Methe B."/>
            <person name="Sutton G."/>
            <person name="Nelson K.E."/>
        </authorList>
    </citation>
    <scope>NUCLEOTIDE SEQUENCE [LARGE SCALE GENOMIC DNA]</scope>
    <source>
        <strain evidence="1 2">F0068</strain>
    </source>
</reference>
<dbReference type="Proteomes" id="UP000016600">
    <property type="component" value="Unassembled WGS sequence"/>
</dbReference>
<proteinExistence type="predicted"/>
<protein>
    <submittedName>
        <fullName evidence="1">Uncharacterized protein</fullName>
    </submittedName>
</protein>
<name>U2KWE3_9BACT</name>
<evidence type="ECO:0000313" key="1">
    <source>
        <dbReference type="EMBL" id="ERK02792.1"/>
    </source>
</evidence>
<dbReference type="AlphaFoldDB" id="U2KWE3"/>
<comment type="caution">
    <text evidence="1">The sequence shown here is derived from an EMBL/GenBank/DDBJ whole genome shotgun (WGS) entry which is preliminary data.</text>
</comment>
<sequence length="65" mass="7778">MQLFIDLWSIWKMPGNWVRKKKMEKMEQATTAKVESLNTKTKPNKTLYKQSSIPRLVSFLPFLYK</sequence>
<organism evidence="1 2">
    <name type="scientific">Hoylesella pleuritidis F0068</name>
    <dbReference type="NCBI Taxonomy" id="1081904"/>
    <lineage>
        <taxon>Bacteria</taxon>
        <taxon>Pseudomonadati</taxon>
        <taxon>Bacteroidota</taxon>
        <taxon>Bacteroidia</taxon>
        <taxon>Bacteroidales</taxon>
        <taxon>Prevotellaceae</taxon>
        <taxon>Hoylesella</taxon>
    </lineage>
</organism>
<evidence type="ECO:0000313" key="2">
    <source>
        <dbReference type="Proteomes" id="UP000016600"/>
    </source>
</evidence>
<keyword evidence="2" id="KW-1185">Reference proteome</keyword>
<dbReference type="EMBL" id="AWET01000021">
    <property type="protein sequence ID" value="ERK02792.1"/>
    <property type="molecule type" value="Genomic_DNA"/>
</dbReference>
<accession>U2KWE3</accession>